<gene>
    <name evidence="1" type="ORF">M0R45_026493</name>
</gene>
<keyword evidence="2" id="KW-1185">Reference proteome</keyword>
<comment type="caution">
    <text evidence="1">The sequence shown here is derived from an EMBL/GenBank/DDBJ whole genome shotgun (WGS) entry which is preliminary data.</text>
</comment>
<dbReference type="EMBL" id="JBEDUW010000005">
    <property type="protein sequence ID" value="KAK9929391.1"/>
    <property type="molecule type" value="Genomic_DNA"/>
</dbReference>
<dbReference type="AlphaFoldDB" id="A0AAW1WZI2"/>
<protein>
    <submittedName>
        <fullName evidence="1">Uncharacterized protein</fullName>
    </submittedName>
</protein>
<evidence type="ECO:0000313" key="1">
    <source>
        <dbReference type="EMBL" id="KAK9929391.1"/>
    </source>
</evidence>
<evidence type="ECO:0000313" key="2">
    <source>
        <dbReference type="Proteomes" id="UP001457282"/>
    </source>
</evidence>
<reference evidence="1 2" key="1">
    <citation type="journal article" date="2023" name="G3 (Bethesda)">
        <title>A chromosome-length genome assembly and annotation of blackberry (Rubus argutus, cv. 'Hillquist').</title>
        <authorList>
            <person name="Bruna T."/>
            <person name="Aryal R."/>
            <person name="Dudchenko O."/>
            <person name="Sargent D.J."/>
            <person name="Mead D."/>
            <person name="Buti M."/>
            <person name="Cavallini A."/>
            <person name="Hytonen T."/>
            <person name="Andres J."/>
            <person name="Pham M."/>
            <person name="Weisz D."/>
            <person name="Mascagni F."/>
            <person name="Usai G."/>
            <person name="Natali L."/>
            <person name="Bassil N."/>
            <person name="Fernandez G.E."/>
            <person name="Lomsadze A."/>
            <person name="Armour M."/>
            <person name="Olukolu B."/>
            <person name="Poorten T."/>
            <person name="Britton C."/>
            <person name="Davik J."/>
            <person name="Ashrafi H."/>
            <person name="Aiden E.L."/>
            <person name="Borodovsky M."/>
            <person name="Worthington M."/>
        </authorList>
    </citation>
    <scope>NUCLEOTIDE SEQUENCE [LARGE SCALE GENOMIC DNA]</scope>
    <source>
        <strain evidence="1">PI 553951</strain>
    </source>
</reference>
<organism evidence="1 2">
    <name type="scientific">Rubus argutus</name>
    <name type="common">Southern blackberry</name>
    <dbReference type="NCBI Taxonomy" id="59490"/>
    <lineage>
        <taxon>Eukaryota</taxon>
        <taxon>Viridiplantae</taxon>
        <taxon>Streptophyta</taxon>
        <taxon>Embryophyta</taxon>
        <taxon>Tracheophyta</taxon>
        <taxon>Spermatophyta</taxon>
        <taxon>Magnoliopsida</taxon>
        <taxon>eudicotyledons</taxon>
        <taxon>Gunneridae</taxon>
        <taxon>Pentapetalae</taxon>
        <taxon>rosids</taxon>
        <taxon>fabids</taxon>
        <taxon>Rosales</taxon>
        <taxon>Rosaceae</taxon>
        <taxon>Rosoideae</taxon>
        <taxon>Rosoideae incertae sedis</taxon>
        <taxon>Rubus</taxon>
    </lineage>
</organism>
<dbReference type="Proteomes" id="UP001457282">
    <property type="component" value="Unassembled WGS sequence"/>
</dbReference>
<sequence length="98" mass="11089">MAVDEVNLRVAAEEMWRRGIRCGQTASLESSCGTGRNWKRSTVVEQGSCGINSDQRRRGDDVVVCGRAASSERVTRCGEIDQRWQDEHGSEVHRHDWE</sequence>
<accession>A0AAW1WZI2</accession>
<name>A0AAW1WZI2_RUBAR</name>
<proteinExistence type="predicted"/>